<dbReference type="EMBL" id="BAAAWD010000006">
    <property type="protein sequence ID" value="GAA2996393.1"/>
    <property type="molecule type" value="Genomic_DNA"/>
</dbReference>
<reference evidence="2 3" key="1">
    <citation type="journal article" date="2019" name="Int. J. Syst. Evol. Microbiol.">
        <title>The Global Catalogue of Microorganisms (GCM) 10K type strain sequencing project: providing services to taxonomists for standard genome sequencing and annotation.</title>
        <authorList>
            <consortium name="The Broad Institute Genomics Platform"/>
            <consortium name="The Broad Institute Genome Sequencing Center for Infectious Disease"/>
            <person name="Wu L."/>
            <person name="Ma J."/>
        </authorList>
    </citation>
    <scope>NUCLEOTIDE SEQUENCE [LARGE SCALE GENOMIC DNA]</scope>
    <source>
        <strain evidence="2 3">JCM 3106</strain>
    </source>
</reference>
<keyword evidence="1" id="KW-0472">Membrane</keyword>
<evidence type="ECO:0000313" key="2">
    <source>
        <dbReference type="EMBL" id="GAA2996393.1"/>
    </source>
</evidence>
<organism evidence="2 3">
    <name type="scientific">Streptosporangium longisporum</name>
    <dbReference type="NCBI Taxonomy" id="46187"/>
    <lineage>
        <taxon>Bacteria</taxon>
        <taxon>Bacillati</taxon>
        <taxon>Actinomycetota</taxon>
        <taxon>Actinomycetes</taxon>
        <taxon>Streptosporangiales</taxon>
        <taxon>Streptosporangiaceae</taxon>
        <taxon>Streptosporangium</taxon>
    </lineage>
</organism>
<keyword evidence="3" id="KW-1185">Reference proteome</keyword>
<protein>
    <recommendedName>
        <fullName evidence="4">Tryptophan-rich sensory protein</fullName>
    </recommendedName>
</protein>
<comment type="caution">
    <text evidence="2">The sequence shown here is derived from an EMBL/GenBank/DDBJ whole genome shotgun (WGS) entry which is preliminary data.</text>
</comment>
<dbReference type="Proteomes" id="UP001499930">
    <property type="component" value="Unassembled WGS sequence"/>
</dbReference>
<evidence type="ECO:0000256" key="1">
    <source>
        <dbReference type="SAM" id="Phobius"/>
    </source>
</evidence>
<name>A0ABN3XTW0_9ACTN</name>
<evidence type="ECO:0008006" key="4">
    <source>
        <dbReference type="Google" id="ProtNLM"/>
    </source>
</evidence>
<proteinExistence type="predicted"/>
<evidence type="ECO:0000313" key="3">
    <source>
        <dbReference type="Proteomes" id="UP001499930"/>
    </source>
</evidence>
<sequence length="138" mass="14135">MKIVTKGEAPRTRRGATGVRTGVILAVASAVNYLAWLGWDRQRDVAPDGSVSGPYQAWQVAGLVIVLGILAVVAGRRGHPVLGTAAVAVVTWLAWSVDAALSDDSGLWVVGSLLLLPALLLGVGLVAFLASRRGGAAG</sequence>
<feature type="transmembrane region" description="Helical" evidence="1">
    <location>
        <begin position="107"/>
        <end position="130"/>
    </location>
</feature>
<keyword evidence="1" id="KW-0812">Transmembrane</keyword>
<accession>A0ABN3XTW0</accession>
<gene>
    <name evidence="2" type="ORF">GCM10017559_16130</name>
</gene>
<feature type="transmembrane region" description="Helical" evidence="1">
    <location>
        <begin position="21"/>
        <end position="39"/>
    </location>
</feature>
<feature type="transmembrane region" description="Helical" evidence="1">
    <location>
        <begin position="81"/>
        <end position="101"/>
    </location>
</feature>
<feature type="transmembrane region" description="Helical" evidence="1">
    <location>
        <begin position="55"/>
        <end position="74"/>
    </location>
</feature>
<keyword evidence="1" id="KW-1133">Transmembrane helix</keyword>